<dbReference type="Proteomes" id="UP000816034">
    <property type="component" value="Unassembled WGS sequence"/>
</dbReference>
<feature type="domain" description="EGF-like" evidence="7">
    <location>
        <begin position="410"/>
        <end position="449"/>
    </location>
</feature>
<dbReference type="Pfam" id="PF25021">
    <property type="entry name" value="TEN_NHL"/>
    <property type="match status" value="1"/>
</dbReference>
<dbReference type="InterPro" id="IPR000742">
    <property type="entry name" value="EGF"/>
</dbReference>
<keyword evidence="5" id="KW-0812">Transmembrane</keyword>
<keyword evidence="5" id="KW-1133">Transmembrane helix</keyword>
<keyword evidence="3 4" id="KW-1015">Disulfide bond</keyword>
<keyword evidence="1 4" id="KW-0245">EGF-like domain</keyword>
<sequence length="1070" mass="115654">MELSSKQLLNSLFSLILIASFVVANPKYQINLFAGVCSDTSCTGGYNTANGPATSTQINGPCGMAITSDGTLYWADYKNHVVRKVVNGYISTIAGVIGTAGDGTSSVPTSCQLNVPQDVFVDSSSGAVYIVDNGNHKIRVVYPDHTIATIAGTGVSGFSGDGGLAVNAQLSSPRGIYVFNSKIYIADHGNQRIRMIDNGTIQTIAGNGQVGSAGDGGPATLASLCYPTSVRVAPSGNVYISYFDHQVNAIRKVDTNGIISTVIQSPSKMVGQNFWVMDDERKIIIPNWYQNTISIFTYPEAVQTIIAGITNSSGYSGDGGDSLEAKLFWPYGAVVDNNGRIYISDNFNNAIRTLTPNCNSGQVYNTTELNCLDVCFGVASNLPNVCSGHGTCDAPDVCRCQPGWGGFNCSMPTCFGMLQNSSSVCSGHGTCDAPDICRCQYGWGGSNCELPKCFGILQNSSNVCNGHGSCYSVDTCACDSHWGGGMCSLPKCFGFLQGNSSVCNGHGTCDGPNICRCSAGWYGSNCSIPSCFSKLANETTTVCSGHGSCSSPDNCSCQVGYMGSQCEIEINHPQPVPNESCWNSNSEIGAPKPLISSQIIEDGIQFSLNFSVDPNVKFTHEMLIGENSSFHAETCRLTGGQKVNLTLTNSTTSSCFNVYTSTRFTLDELMSNSNVKKELLGEWVKLTIPIALFYFDEMGIDNGGFCRAYQFTTNQIMYVKLSSTVFSFFDEFTPLLPYSVNLYPQEFSTHPTSGVLQIQMILRAGNVTLQSFTFYNTTNSNYYFQVSESSFMYQNGPYAFYQIRIQSNVKVNDFRALSYFRAIFKRDGFMDDLVQDIPLKIDYSIVDGPSDKNFTLQASMYLASNDWTPKSKFKSGEKVYAQVQTSSSLGNNHLIVNDAYLCCFKSFTPSISYNPSQGEYGCSQFHSETMDVWKTIISNQVANSELETTLYPYYGSKTLYGFSFTLIPSMFPQKYSNASTSCFVQSNVGLTPLSRSSSAVIMALNGESTSGSNSASSLFVVQVLPGTTGAASHSRVSGVSSNQRVGLFMMVFMISCVCVFQALVQLMMGV</sequence>
<name>A0AA88GM79_NAELO</name>
<dbReference type="InterPro" id="IPR011042">
    <property type="entry name" value="6-blade_b-propeller_TolB-like"/>
</dbReference>
<dbReference type="RefSeq" id="XP_044546657.1">
    <property type="nucleotide sequence ID" value="XM_044697510.1"/>
</dbReference>
<proteinExistence type="predicted"/>
<dbReference type="SUPFAM" id="SSF101898">
    <property type="entry name" value="NHL repeat"/>
    <property type="match status" value="1"/>
</dbReference>
<dbReference type="InterPro" id="IPR056822">
    <property type="entry name" value="TEN_NHL"/>
</dbReference>
<dbReference type="InterPro" id="IPR051216">
    <property type="entry name" value="Teneurin"/>
</dbReference>
<feature type="chain" id="PRO_5041699992" description="EGF-like domain-containing protein" evidence="6">
    <location>
        <begin position="25"/>
        <end position="1070"/>
    </location>
</feature>
<dbReference type="Gene3D" id="2.10.25.10">
    <property type="entry name" value="Laminin"/>
    <property type="match status" value="3"/>
</dbReference>
<evidence type="ECO:0000259" key="7">
    <source>
        <dbReference type="PROSITE" id="PS50026"/>
    </source>
</evidence>
<dbReference type="GeneID" id="68099988"/>
<evidence type="ECO:0000256" key="4">
    <source>
        <dbReference type="PROSITE-ProRule" id="PRU00076"/>
    </source>
</evidence>
<dbReference type="PANTHER" id="PTHR11219:SF70">
    <property type="entry name" value="EGF-LIKE DOMAIN-CONTAINING PROTEIN"/>
    <property type="match status" value="1"/>
</dbReference>
<evidence type="ECO:0000256" key="1">
    <source>
        <dbReference type="ARBA" id="ARBA00022536"/>
    </source>
</evidence>
<protein>
    <recommendedName>
        <fullName evidence="7">EGF-like domain-containing protein</fullName>
    </recommendedName>
</protein>
<feature type="disulfide bond" evidence="4">
    <location>
        <begin position="517"/>
        <end position="526"/>
    </location>
</feature>
<feature type="signal peptide" evidence="6">
    <location>
        <begin position="1"/>
        <end position="24"/>
    </location>
</feature>
<reference evidence="8 9" key="1">
    <citation type="journal article" date="2018" name="BMC Genomics">
        <title>The genome of Naegleria lovaniensis, the basis for a comparative approach to unravel pathogenicity factors of the human pathogenic amoeba N. fowleri.</title>
        <authorList>
            <person name="Liechti N."/>
            <person name="Schurch N."/>
            <person name="Bruggmann R."/>
            <person name="Wittwer M."/>
        </authorList>
    </citation>
    <scope>NUCLEOTIDE SEQUENCE [LARGE SCALE GENOMIC DNA]</scope>
    <source>
        <strain evidence="8 9">ATCC 30569</strain>
    </source>
</reference>
<dbReference type="AlphaFoldDB" id="A0AA88GM79"/>
<keyword evidence="2" id="KW-0677">Repeat</keyword>
<dbReference type="InterPro" id="IPR013111">
    <property type="entry name" value="EGF_extracell"/>
</dbReference>
<dbReference type="Gene3D" id="2.120.10.30">
    <property type="entry name" value="TolB, C-terminal domain"/>
    <property type="match status" value="3"/>
</dbReference>
<dbReference type="Pfam" id="PF07974">
    <property type="entry name" value="EGF_2"/>
    <property type="match status" value="1"/>
</dbReference>
<organism evidence="8 9">
    <name type="scientific">Naegleria lovaniensis</name>
    <name type="common">Amoeba</name>
    <dbReference type="NCBI Taxonomy" id="51637"/>
    <lineage>
        <taxon>Eukaryota</taxon>
        <taxon>Discoba</taxon>
        <taxon>Heterolobosea</taxon>
        <taxon>Tetramitia</taxon>
        <taxon>Eutetramitia</taxon>
        <taxon>Vahlkampfiidae</taxon>
        <taxon>Naegleria</taxon>
    </lineage>
</organism>
<gene>
    <name evidence="8" type="ORF">C9374_007534</name>
</gene>
<keyword evidence="6" id="KW-0732">Signal</keyword>
<feature type="disulfide bond" evidence="4">
    <location>
        <begin position="439"/>
        <end position="448"/>
    </location>
</feature>
<feature type="transmembrane region" description="Helical" evidence="5">
    <location>
        <begin position="1045"/>
        <end position="1064"/>
    </location>
</feature>
<feature type="domain" description="EGF-like" evidence="7">
    <location>
        <begin position="535"/>
        <end position="567"/>
    </location>
</feature>
<dbReference type="EMBL" id="PYSW02000029">
    <property type="protein sequence ID" value="KAG2379395.1"/>
    <property type="molecule type" value="Genomic_DNA"/>
</dbReference>
<feature type="domain" description="EGF-like" evidence="7">
    <location>
        <begin position="488"/>
        <end position="527"/>
    </location>
</feature>
<dbReference type="PROSITE" id="PS00022">
    <property type="entry name" value="EGF_1"/>
    <property type="match status" value="3"/>
</dbReference>
<dbReference type="Pfam" id="PF23106">
    <property type="entry name" value="EGF_Teneurin"/>
    <property type="match status" value="1"/>
</dbReference>
<keyword evidence="9" id="KW-1185">Reference proteome</keyword>
<dbReference type="PROSITE" id="PS01186">
    <property type="entry name" value="EGF_2"/>
    <property type="match status" value="3"/>
</dbReference>
<evidence type="ECO:0000256" key="3">
    <source>
        <dbReference type="ARBA" id="ARBA00023157"/>
    </source>
</evidence>
<keyword evidence="5" id="KW-0472">Membrane</keyword>
<dbReference type="PANTHER" id="PTHR11219">
    <property type="entry name" value="TENEURIN AND N-ACETYLGLUCOSAMINE-1-PHOSPHODIESTER ALPHA-N-ACETYLGLUCOSAMINIDASE"/>
    <property type="match status" value="1"/>
</dbReference>
<dbReference type="PROSITE" id="PS50026">
    <property type="entry name" value="EGF_3"/>
    <property type="match status" value="3"/>
</dbReference>
<comment type="caution">
    <text evidence="8">The sequence shown here is derived from an EMBL/GenBank/DDBJ whole genome shotgun (WGS) entry which is preliminary data.</text>
</comment>
<accession>A0AA88GM79</accession>
<dbReference type="SMART" id="SM00181">
    <property type="entry name" value="EGF"/>
    <property type="match status" value="5"/>
</dbReference>
<evidence type="ECO:0000256" key="5">
    <source>
        <dbReference type="SAM" id="Phobius"/>
    </source>
</evidence>
<evidence type="ECO:0000313" key="9">
    <source>
        <dbReference type="Proteomes" id="UP000816034"/>
    </source>
</evidence>
<evidence type="ECO:0000256" key="6">
    <source>
        <dbReference type="SAM" id="SignalP"/>
    </source>
</evidence>
<comment type="caution">
    <text evidence="4">Lacks conserved residue(s) required for the propagation of feature annotation.</text>
</comment>
<feature type="disulfide bond" evidence="4">
    <location>
        <begin position="557"/>
        <end position="566"/>
    </location>
</feature>
<evidence type="ECO:0000256" key="2">
    <source>
        <dbReference type="ARBA" id="ARBA00022737"/>
    </source>
</evidence>
<evidence type="ECO:0000313" key="8">
    <source>
        <dbReference type="EMBL" id="KAG2379395.1"/>
    </source>
</evidence>